<accession>A0A914VHF8</accession>
<dbReference type="WBParaSite" id="PSAMB.scaffold19006size858.g37755.t1">
    <property type="protein sequence ID" value="PSAMB.scaffold19006size858.g37755.t1"/>
    <property type="gene ID" value="PSAMB.scaffold19006size858.g37755"/>
</dbReference>
<name>A0A914VHF8_9BILA</name>
<proteinExistence type="predicted"/>
<evidence type="ECO:0000313" key="2">
    <source>
        <dbReference type="WBParaSite" id="PSAMB.scaffold19006size858.g37755.t1"/>
    </source>
</evidence>
<sequence>MDHADQVRRKQGSVPKDSQIISVGSTWVSMESFSQILGEKITEEMYAQLVAALENLMTIPFAHMERDFIFKYRKMLGGG</sequence>
<protein>
    <submittedName>
        <fullName evidence="2">Uncharacterized protein</fullName>
    </submittedName>
</protein>
<keyword evidence="1" id="KW-1185">Reference proteome</keyword>
<reference evidence="2" key="1">
    <citation type="submission" date="2022-11" db="UniProtKB">
        <authorList>
            <consortium name="WormBaseParasite"/>
        </authorList>
    </citation>
    <scope>IDENTIFICATION</scope>
</reference>
<organism evidence="1 2">
    <name type="scientific">Plectus sambesii</name>
    <dbReference type="NCBI Taxonomy" id="2011161"/>
    <lineage>
        <taxon>Eukaryota</taxon>
        <taxon>Metazoa</taxon>
        <taxon>Ecdysozoa</taxon>
        <taxon>Nematoda</taxon>
        <taxon>Chromadorea</taxon>
        <taxon>Plectida</taxon>
        <taxon>Plectina</taxon>
        <taxon>Plectoidea</taxon>
        <taxon>Plectidae</taxon>
        <taxon>Plectus</taxon>
    </lineage>
</organism>
<dbReference type="AlphaFoldDB" id="A0A914VHF8"/>
<evidence type="ECO:0000313" key="1">
    <source>
        <dbReference type="Proteomes" id="UP000887566"/>
    </source>
</evidence>
<dbReference type="Proteomes" id="UP000887566">
    <property type="component" value="Unplaced"/>
</dbReference>